<accession>A0A6N8FJJ8</accession>
<gene>
    <name evidence="2" type="ORF">GMD78_14800</name>
</gene>
<name>A0A6N8FJJ8_9BACI</name>
<comment type="caution">
    <text evidence="2">The sequence shown here is derived from an EMBL/GenBank/DDBJ whole genome shotgun (WGS) entry which is preliminary data.</text>
</comment>
<dbReference type="EMBL" id="WOCA01000013">
    <property type="protein sequence ID" value="MUK89635.1"/>
    <property type="molecule type" value="Genomic_DNA"/>
</dbReference>
<dbReference type="PROSITE" id="PS50965">
    <property type="entry name" value="NERD"/>
    <property type="match status" value="1"/>
</dbReference>
<feature type="domain" description="NERD" evidence="1">
    <location>
        <begin position="41"/>
        <end position="157"/>
    </location>
</feature>
<dbReference type="AlphaFoldDB" id="A0A6N8FJJ8"/>
<keyword evidence="3" id="KW-1185">Reference proteome</keyword>
<evidence type="ECO:0000313" key="3">
    <source>
        <dbReference type="Proteomes" id="UP000469125"/>
    </source>
</evidence>
<dbReference type="Pfam" id="PF08378">
    <property type="entry name" value="NERD"/>
    <property type="match status" value="1"/>
</dbReference>
<evidence type="ECO:0000313" key="2">
    <source>
        <dbReference type="EMBL" id="MUK89635.1"/>
    </source>
</evidence>
<evidence type="ECO:0000259" key="1">
    <source>
        <dbReference type="PROSITE" id="PS50965"/>
    </source>
</evidence>
<dbReference type="Proteomes" id="UP000469125">
    <property type="component" value="Unassembled WGS sequence"/>
</dbReference>
<proteinExistence type="predicted"/>
<dbReference type="InterPro" id="IPR011528">
    <property type="entry name" value="NERD"/>
</dbReference>
<protein>
    <submittedName>
        <fullName evidence="2">NERD domain-containing protein</fullName>
    </submittedName>
</protein>
<dbReference type="RefSeq" id="WP_155669677.1">
    <property type="nucleotide sequence ID" value="NZ_WOCA01000013.1"/>
</dbReference>
<organism evidence="2 3">
    <name type="scientific">Ornithinibacillus caprae</name>
    <dbReference type="NCBI Taxonomy" id="2678566"/>
    <lineage>
        <taxon>Bacteria</taxon>
        <taxon>Bacillati</taxon>
        <taxon>Bacillota</taxon>
        <taxon>Bacilli</taxon>
        <taxon>Bacillales</taxon>
        <taxon>Bacillaceae</taxon>
        <taxon>Ornithinibacillus</taxon>
    </lineage>
</organism>
<sequence length="327" mass="38718">MAMKERDIPWALFKLEALEKRLIPSHDAKELLEIDFRKKRRQIRGEKRVEFPLSFLDEDKFEVLHNVRVEDEQGFFQIDTLVLSRKFGLILEIKNWYGMIIFGENGQVTRIGDDKKEEGFPNPIPQAKLQQYRLQKWLRKQGYPTLPIAYLIVISFPSTVIRPHPPATIPQEVIHNSQLTFSIRELENTYTNQYLSKKQLIKLLRTIMDAHTPEPILTLRKYNVHLNELVRGVFCPSCKRTIMQWRRQKWFCSGCYHISTDAHLSALNEYKLLINDYITNKEAIEFLRIDSPNVVKNILQKLQLQSTGNTKSRKYELEFYHTHLSKY</sequence>
<reference evidence="2 3" key="1">
    <citation type="submission" date="2019-11" db="EMBL/GenBank/DDBJ databases">
        <authorList>
            <person name="Li X."/>
        </authorList>
    </citation>
    <scope>NUCLEOTIDE SEQUENCE [LARGE SCALE GENOMIC DNA]</scope>
    <source>
        <strain evidence="2 3">L9</strain>
    </source>
</reference>